<dbReference type="RefSeq" id="WP_014449978.1">
    <property type="nucleotide sequence ID" value="NC_017094.1"/>
</dbReference>
<evidence type="ECO:0000256" key="2">
    <source>
        <dbReference type="ARBA" id="ARBA00006047"/>
    </source>
</evidence>
<accession>I0IQE5</accession>
<dbReference type="Gene3D" id="3.40.50.2000">
    <property type="entry name" value="Glycogen Phosphorylase B"/>
    <property type="match status" value="3"/>
</dbReference>
<dbReference type="Proteomes" id="UP000007382">
    <property type="component" value="Chromosome"/>
</dbReference>
<dbReference type="PIRSF" id="PIRSF000460">
    <property type="entry name" value="Pprylas_GlgP"/>
    <property type="match status" value="1"/>
</dbReference>
<dbReference type="PATRIC" id="fig|1162668.3.peg.2156"/>
<gene>
    <name evidence="6" type="ordered locus">LFE_1816</name>
</gene>
<feature type="domain" description="DUF3417" evidence="5">
    <location>
        <begin position="25"/>
        <end position="128"/>
    </location>
</feature>
<dbReference type="KEGG" id="lfc:LFE_1816"/>
<evidence type="ECO:0000256" key="4">
    <source>
        <dbReference type="PIRSR" id="PIRSR000460-1"/>
    </source>
</evidence>
<dbReference type="AlphaFoldDB" id="I0IQE5"/>
<dbReference type="Pfam" id="PF11897">
    <property type="entry name" value="DUF3417"/>
    <property type="match status" value="1"/>
</dbReference>
<dbReference type="Pfam" id="PF00343">
    <property type="entry name" value="Phosphorylase"/>
    <property type="match status" value="1"/>
</dbReference>
<reference evidence="7" key="2">
    <citation type="submission" date="2012-03" db="EMBL/GenBank/DDBJ databases">
        <title>The complete genome sequence of the pioneer microbe on fresh volcanic deposit, Leptospirillum ferrooxidans strain C2-3.</title>
        <authorList>
            <person name="Fujimura R."/>
            <person name="Sato Y."/>
            <person name="Nishizawa T."/>
            <person name="Nanba K."/>
            <person name="Oshima K."/>
            <person name="Hattori M."/>
            <person name="Kamijo T."/>
            <person name="Ohta H."/>
        </authorList>
    </citation>
    <scope>NUCLEOTIDE SEQUENCE [LARGE SCALE GENOMIC DNA]</scope>
    <source>
        <strain evidence="7">C2-3</strain>
    </source>
</reference>
<evidence type="ECO:0000313" key="7">
    <source>
        <dbReference type="Proteomes" id="UP000007382"/>
    </source>
</evidence>
<keyword evidence="7" id="KW-1185">Reference proteome</keyword>
<dbReference type="SUPFAM" id="SSF53756">
    <property type="entry name" value="UDP-Glycosyltransferase/glycogen phosphorylase"/>
    <property type="match status" value="1"/>
</dbReference>
<comment type="similarity">
    <text evidence="2">Belongs to the glycogen phosphorylase family.</text>
</comment>
<dbReference type="OrthoDB" id="9760804at2"/>
<organism evidence="6 7">
    <name type="scientific">Leptospirillum ferrooxidans (strain C2-3)</name>
    <dbReference type="NCBI Taxonomy" id="1162668"/>
    <lineage>
        <taxon>Bacteria</taxon>
        <taxon>Pseudomonadati</taxon>
        <taxon>Nitrospirota</taxon>
        <taxon>Nitrospiria</taxon>
        <taxon>Nitrospirales</taxon>
        <taxon>Nitrospiraceae</taxon>
        <taxon>Leptospirillum</taxon>
    </lineage>
</organism>
<dbReference type="STRING" id="1162668.LFE_1816"/>
<protein>
    <submittedName>
        <fullName evidence="6">Putative alpha-glucan phosphorylase</fullName>
    </submittedName>
</protein>
<dbReference type="InterPro" id="IPR024517">
    <property type="entry name" value="Glycogen_phosphorylase_DUF3417"/>
</dbReference>
<sequence>MVRKTTIPESTNLRYTTRHSDVEGFDSLAELALDMRWSWNHAADSVWRLLDPDLWELTHNPWAVLQTVSRDRILEAFSDPSFRKDVARLLKEKKKSTEAPAWFQMAHPNSALSTVAYFSMEFMLSEALPIYSGGLGNVAGDQLKAASDLGVPVVGIGLLYQQGYFRQVIDSGGNQQALYPYNDPGSLPITPVREPNGEWLRLSVDMPSAKMWLRVWHVKVGKVSLYLLDSNDLANHPSHRQVTSELYGGGASLRLKQEIVLGIGGWRLLRKLGMDVTVCHLNEGHAAFAILERSRDQMEKTGQSFDEALATTRAGNLFTTHTAVSAGFDRFEPLLMDRYFRKYAENDLKIGFEELLSLGRIHPEATDSLFNMAHLAMRGSGHVNGVSALHGRVSRHILGDLFPRWPTPEVPIGSVTNGVHAPSWDSEGADALWSNSCGKDRWLLPTESLENDIHRLSDESIWEFRNASRETFISYARRHLTRQMKVSGESAELIERVSSFFSPDVLTIGFARRFATYKRPNLLLFDPDRLIRLLHHPKGQVQLVIAGKAHPADLAGQKMVREWISFIRRPEVFGRVMFLSDYDMLLSERLVQGVDLWLNTPRRPWEACGTSGMKVLVNGGLNFSELDGWWAEAYSPKVGWALGDGLEHGDDPVWDQVEAESLYEKLEQEVIPAFYERDRNNRPSGWIQRIRESMACLTPRFSSNRAVREYTESYYLPASESVRSRSMENGASGTRIAAWKKKVANYWATLKIRNVSLSNKESQFLFTVLIDPGNLDPSEFSVELYADAGGDFPMFRQKMEMDPAAISGDRLYSATVPANRPPGDYTARIIPSFPGVSVPLEASQILWQK</sequence>
<feature type="modified residue" description="N6-(pyridoxal phosphate)lysine" evidence="4">
    <location>
        <position position="614"/>
    </location>
</feature>
<evidence type="ECO:0000256" key="1">
    <source>
        <dbReference type="ARBA" id="ARBA00001275"/>
    </source>
</evidence>
<dbReference type="eggNOG" id="COG0058">
    <property type="taxonomic scope" value="Bacteria"/>
</dbReference>
<proteinExistence type="inferred from homology"/>
<name>I0IQE5_LEPFC</name>
<dbReference type="GO" id="GO:0008184">
    <property type="term" value="F:glycogen phosphorylase activity"/>
    <property type="evidence" value="ECO:0007669"/>
    <property type="project" value="InterPro"/>
</dbReference>
<dbReference type="InterPro" id="IPR000811">
    <property type="entry name" value="Glyco_trans_35"/>
</dbReference>
<evidence type="ECO:0000313" key="6">
    <source>
        <dbReference type="EMBL" id="BAM07494.1"/>
    </source>
</evidence>
<dbReference type="PANTHER" id="PTHR42655">
    <property type="entry name" value="GLYCOGEN PHOSPHORYLASE"/>
    <property type="match status" value="1"/>
</dbReference>
<dbReference type="InterPro" id="IPR011834">
    <property type="entry name" value="Agluc_phsphrylas"/>
</dbReference>
<comment type="catalytic activity">
    <reaction evidence="1">
        <text>[(1-&gt;4)-alpha-D-glucosyl](n) + phosphate = [(1-&gt;4)-alpha-D-glucosyl](n-1) + alpha-D-glucose 1-phosphate</text>
        <dbReference type="Rhea" id="RHEA:41732"/>
        <dbReference type="Rhea" id="RHEA-COMP:9584"/>
        <dbReference type="Rhea" id="RHEA-COMP:9586"/>
        <dbReference type="ChEBI" id="CHEBI:15444"/>
        <dbReference type="ChEBI" id="CHEBI:43474"/>
        <dbReference type="ChEBI" id="CHEBI:58601"/>
        <dbReference type="EC" id="2.4.1.1"/>
    </reaction>
</comment>
<reference evidence="6 7" key="1">
    <citation type="journal article" date="2012" name="J. Bacteriol.">
        <title>Complete Genome Sequence of Leptospirillum ferrooxidans Strain C2-3, Isolated from a Fresh Volcanic Ash Deposit on the Island of Miyake, Japan.</title>
        <authorList>
            <person name="Fujimura R."/>
            <person name="Sato Y."/>
            <person name="Nishizawa T."/>
            <person name="Oshima K."/>
            <person name="Kim S.-W."/>
            <person name="Hattori M."/>
            <person name="Kamijo T."/>
            <person name="Ohta H."/>
        </authorList>
    </citation>
    <scope>NUCLEOTIDE SEQUENCE [LARGE SCALE GENOMIC DNA]</scope>
    <source>
        <strain evidence="6 7">C2-3</strain>
    </source>
</reference>
<evidence type="ECO:0000259" key="5">
    <source>
        <dbReference type="Pfam" id="PF11897"/>
    </source>
</evidence>
<keyword evidence="3" id="KW-0021">Allosteric enzyme</keyword>
<dbReference type="InterPro" id="IPR052182">
    <property type="entry name" value="Glycogen/Maltodextrin_Phosph"/>
</dbReference>
<evidence type="ECO:0000256" key="3">
    <source>
        <dbReference type="ARBA" id="ARBA00022533"/>
    </source>
</evidence>
<dbReference type="PANTHER" id="PTHR42655:SF1">
    <property type="entry name" value="GLYCOGEN PHOSPHORYLASE"/>
    <property type="match status" value="1"/>
</dbReference>
<dbReference type="HOGENOM" id="CLU_015112_0_0_0"/>
<dbReference type="NCBIfam" id="TIGR02094">
    <property type="entry name" value="more_P_ylases"/>
    <property type="match status" value="1"/>
</dbReference>
<keyword evidence="4" id="KW-0663">Pyridoxal phosphate</keyword>
<dbReference type="EMBL" id="AP012342">
    <property type="protein sequence ID" value="BAM07494.1"/>
    <property type="molecule type" value="Genomic_DNA"/>
</dbReference>
<dbReference type="GO" id="GO:0030170">
    <property type="term" value="F:pyridoxal phosphate binding"/>
    <property type="evidence" value="ECO:0007669"/>
    <property type="project" value="InterPro"/>
</dbReference>
<dbReference type="GO" id="GO:0005975">
    <property type="term" value="P:carbohydrate metabolic process"/>
    <property type="evidence" value="ECO:0007669"/>
    <property type="project" value="InterPro"/>
</dbReference>